<evidence type="ECO:0000256" key="1">
    <source>
        <dbReference type="SAM" id="Phobius"/>
    </source>
</evidence>
<keyword evidence="3" id="KW-1185">Reference proteome</keyword>
<gene>
    <name evidence="2" type="ORF">JF922_00395</name>
</gene>
<reference evidence="2" key="1">
    <citation type="submission" date="2020-10" db="EMBL/GenBank/DDBJ databases">
        <title>Ca. Dormibacterota MAGs.</title>
        <authorList>
            <person name="Montgomery K."/>
        </authorList>
    </citation>
    <scope>NUCLEOTIDE SEQUENCE [LARGE SCALE GENOMIC DNA]</scope>
    <source>
        <strain evidence="2">SC8812_S17_10</strain>
    </source>
</reference>
<keyword evidence="1" id="KW-0472">Membrane</keyword>
<comment type="caution">
    <text evidence="2">The sequence shown here is derived from an EMBL/GenBank/DDBJ whole genome shotgun (WGS) entry which is preliminary data.</text>
</comment>
<accession>A0A934N738</accession>
<proteinExistence type="predicted"/>
<organism evidence="2 3">
    <name type="scientific">Candidatus Nephthysia bennettiae</name>
    <dbReference type="NCBI Taxonomy" id="3127016"/>
    <lineage>
        <taxon>Bacteria</taxon>
        <taxon>Bacillati</taxon>
        <taxon>Candidatus Dormiibacterota</taxon>
        <taxon>Candidatus Dormibacteria</taxon>
        <taxon>Candidatus Dormibacterales</taxon>
        <taxon>Candidatus Dormibacteraceae</taxon>
        <taxon>Candidatus Nephthysia</taxon>
    </lineage>
</organism>
<name>A0A934N738_9BACT</name>
<feature type="transmembrane region" description="Helical" evidence="1">
    <location>
        <begin position="41"/>
        <end position="60"/>
    </location>
</feature>
<dbReference type="Proteomes" id="UP000612893">
    <property type="component" value="Unassembled WGS sequence"/>
</dbReference>
<evidence type="ECO:0000313" key="2">
    <source>
        <dbReference type="EMBL" id="MBJ7596538.1"/>
    </source>
</evidence>
<evidence type="ECO:0000313" key="3">
    <source>
        <dbReference type="Proteomes" id="UP000612893"/>
    </source>
</evidence>
<dbReference type="RefSeq" id="WP_338198368.1">
    <property type="nucleotide sequence ID" value="NZ_JAEKNR010000005.1"/>
</dbReference>
<dbReference type="AlphaFoldDB" id="A0A934N738"/>
<keyword evidence="1" id="KW-0812">Transmembrane</keyword>
<sequence>MRVGSRRRRSPSALGSWLAWTFVGFLAASLAALVTWQRTPLVVVLVLSVLALVLVLLWRFSMPGRATKVLLGLGAGDDESRPRVRRMWRRGPVWHVAWRMPVGVTVSALQHHREAIEQALDVSADFWYERGMVHMRAGTKRLPKRVEFQRFYEQGGR</sequence>
<keyword evidence="1" id="KW-1133">Transmembrane helix</keyword>
<dbReference type="EMBL" id="JAEKNR010000005">
    <property type="protein sequence ID" value="MBJ7596538.1"/>
    <property type="molecule type" value="Genomic_DNA"/>
</dbReference>
<protein>
    <submittedName>
        <fullName evidence="2">Uncharacterized protein</fullName>
    </submittedName>
</protein>